<evidence type="ECO:0000313" key="3">
    <source>
        <dbReference type="EMBL" id="MFC4666167.1"/>
    </source>
</evidence>
<dbReference type="PROSITE" id="PS51257">
    <property type="entry name" value="PROKAR_LIPOPROTEIN"/>
    <property type="match status" value="1"/>
</dbReference>
<evidence type="ECO:0000256" key="1">
    <source>
        <dbReference type="SAM" id="SignalP"/>
    </source>
</evidence>
<gene>
    <name evidence="3" type="ORF">ACFO3G_06100</name>
</gene>
<feature type="signal peptide" evidence="1">
    <location>
        <begin position="1"/>
        <end position="22"/>
    </location>
</feature>
<sequence length="374" mass="42321">MWKKILALLSVGVILASCTHQSKNQFVISGHIEGGQGKTLYLRNANNGDFSPVDSVTIDKDGNFKITGQGYYYPMFYALTLDQDFINVAADSATNLQIEAQSNNFSGTYKLIKSDCANIQMKQITALTKKADRQIDSLNLKLRRNDISFSDFSQKVLDVVNQLKMIFFKDYILKKPASAAAYFALYQQNNGLMYFNIFDPQDLNAFNTVATAYDFYFPNAPYTKTLKDLTLQGIAAKKKAREDAQKRVEMVRGSKMESLPQLKLIDNHGKEQDLNKIVSEKAKVLLVFNSFASEDSPQLINTLRKVSKEKSIAIYCVGVDQDRYFWQNAVRTLPWINVCDPLQEGLSKFNVRSLPSFFLLTPETIQRINNPLAI</sequence>
<dbReference type="InterPro" id="IPR025380">
    <property type="entry name" value="DUF4369"/>
</dbReference>
<name>A0ABV9K831_9PORP</name>
<feature type="domain" description="DUF4369" evidence="2">
    <location>
        <begin position="26"/>
        <end position="105"/>
    </location>
</feature>
<keyword evidence="4" id="KW-1185">Reference proteome</keyword>
<keyword evidence="1" id="KW-0732">Signal</keyword>
<reference evidence="4" key="1">
    <citation type="journal article" date="2019" name="Int. J. Syst. Evol. Microbiol.">
        <title>The Global Catalogue of Microorganisms (GCM) 10K type strain sequencing project: providing services to taxonomists for standard genome sequencing and annotation.</title>
        <authorList>
            <consortium name="The Broad Institute Genomics Platform"/>
            <consortium name="The Broad Institute Genome Sequencing Center for Infectious Disease"/>
            <person name="Wu L."/>
            <person name="Ma J."/>
        </authorList>
    </citation>
    <scope>NUCLEOTIDE SEQUENCE [LARGE SCALE GENOMIC DNA]</scope>
    <source>
        <strain evidence="4">CGMCC 4.7357</strain>
    </source>
</reference>
<feature type="chain" id="PRO_5045298495" evidence="1">
    <location>
        <begin position="23"/>
        <end position="374"/>
    </location>
</feature>
<dbReference type="EMBL" id="JBHSGO010000179">
    <property type="protein sequence ID" value="MFC4666167.1"/>
    <property type="molecule type" value="Genomic_DNA"/>
</dbReference>
<dbReference type="SUPFAM" id="SSF52833">
    <property type="entry name" value="Thioredoxin-like"/>
    <property type="match status" value="1"/>
</dbReference>
<dbReference type="Gene3D" id="3.40.30.10">
    <property type="entry name" value="Glutaredoxin"/>
    <property type="match status" value="1"/>
</dbReference>
<dbReference type="RefSeq" id="WP_380078973.1">
    <property type="nucleotide sequence ID" value="NZ_JBHSGO010000179.1"/>
</dbReference>
<evidence type="ECO:0000313" key="4">
    <source>
        <dbReference type="Proteomes" id="UP001596020"/>
    </source>
</evidence>
<accession>A0ABV9K831</accession>
<protein>
    <submittedName>
        <fullName evidence="3">DUF4369 domain-containing protein</fullName>
    </submittedName>
</protein>
<organism evidence="3 4">
    <name type="scientific">Falsiporphyromonas endometrii</name>
    <dbReference type="NCBI Taxonomy" id="1387297"/>
    <lineage>
        <taxon>Bacteria</taxon>
        <taxon>Pseudomonadati</taxon>
        <taxon>Bacteroidota</taxon>
        <taxon>Bacteroidia</taxon>
        <taxon>Bacteroidales</taxon>
        <taxon>Porphyromonadaceae</taxon>
        <taxon>Falsiporphyromonas</taxon>
    </lineage>
</organism>
<dbReference type="Proteomes" id="UP001596020">
    <property type="component" value="Unassembled WGS sequence"/>
</dbReference>
<evidence type="ECO:0000259" key="2">
    <source>
        <dbReference type="Pfam" id="PF14289"/>
    </source>
</evidence>
<dbReference type="InterPro" id="IPR036249">
    <property type="entry name" value="Thioredoxin-like_sf"/>
</dbReference>
<comment type="caution">
    <text evidence="3">The sequence shown here is derived from an EMBL/GenBank/DDBJ whole genome shotgun (WGS) entry which is preliminary data.</text>
</comment>
<proteinExistence type="predicted"/>
<dbReference type="Pfam" id="PF14289">
    <property type="entry name" value="DUF4369"/>
    <property type="match status" value="1"/>
</dbReference>